<reference evidence="2" key="1">
    <citation type="submission" date="2015-03" db="EMBL/GenBank/DDBJ databases">
        <authorList>
            <person name="Nijsse Bart"/>
        </authorList>
    </citation>
    <scope>NUCLEOTIDE SEQUENCE [LARGE SCALE GENOMIC DNA]</scope>
</reference>
<keyword evidence="2" id="KW-1185">Reference proteome</keyword>
<proteinExistence type="predicted"/>
<evidence type="ECO:0000313" key="2">
    <source>
        <dbReference type="Proteomes" id="UP000049855"/>
    </source>
</evidence>
<evidence type="ECO:0000313" key="1">
    <source>
        <dbReference type="EMBL" id="CQR72374.1"/>
    </source>
</evidence>
<organism evidence="1 2">
    <name type="scientific">Sporomusa ovata</name>
    <dbReference type="NCBI Taxonomy" id="2378"/>
    <lineage>
        <taxon>Bacteria</taxon>
        <taxon>Bacillati</taxon>
        <taxon>Bacillota</taxon>
        <taxon>Negativicutes</taxon>
        <taxon>Selenomonadales</taxon>
        <taxon>Sporomusaceae</taxon>
        <taxon>Sporomusa</taxon>
    </lineage>
</organism>
<accession>A0A0U1L0C3</accession>
<name>A0A0U1L0C3_9FIRM</name>
<sequence length="64" mass="7622">MKQTAQGCLAVCFLLTYVAFSLDRREKRCSYEMIFKVAIVREVNTLLQHNSDSRFKRLFFRNID</sequence>
<dbReference type="Proteomes" id="UP000049855">
    <property type="component" value="Unassembled WGS sequence"/>
</dbReference>
<gene>
    <name evidence="1" type="ORF">SpAn4DRAFT_2834</name>
</gene>
<dbReference type="EMBL" id="CTRP01000010">
    <property type="protein sequence ID" value="CQR72374.1"/>
    <property type="molecule type" value="Genomic_DNA"/>
</dbReference>
<dbReference type="AlphaFoldDB" id="A0A0U1L0C3"/>
<dbReference type="RefSeq" id="WP_021167093.1">
    <property type="nucleotide sequence ID" value="NZ_CTRP01000010.1"/>
</dbReference>
<protein>
    <submittedName>
        <fullName evidence="1">Uncharacterized protein</fullName>
    </submittedName>
</protein>